<gene>
    <name evidence="1" type="ORF">HGM15179_004146</name>
</gene>
<proteinExistence type="predicted"/>
<reference evidence="1" key="1">
    <citation type="submission" date="2019-04" db="EMBL/GenBank/DDBJ databases">
        <title>Genome assembly of Zosterops borbonicus 15179.</title>
        <authorList>
            <person name="Leroy T."/>
            <person name="Anselmetti Y."/>
            <person name="Tilak M.-K."/>
            <person name="Nabholz B."/>
        </authorList>
    </citation>
    <scope>NUCLEOTIDE SEQUENCE</scope>
    <source>
        <strain evidence="1">HGM_15179</strain>
        <tissue evidence="1">Muscle</tissue>
    </source>
</reference>
<dbReference type="AlphaFoldDB" id="A0A8K1GS95"/>
<protein>
    <submittedName>
        <fullName evidence="1">Uncharacterized protein</fullName>
    </submittedName>
</protein>
<evidence type="ECO:0000313" key="2">
    <source>
        <dbReference type="Proteomes" id="UP000796761"/>
    </source>
</evidence>
<dbReference type="Proteomes" id="UP000796761">
    <property type="component" value="Unassembled WGS sequence"/>
</dbReference>
<name>A0A8K1GS95_9PASS</name>
<keyword evidence="2" id="KW-1185">Reference proteome</keyword>
<evidence type="ECO:0000313" key="1">
    <source>
        <dbReference type="EMBL" id="TRZ22946.1"/>
    </source>
</evidence>
<organism evidence="1 2">
    <name type="scientific">Zosterops borbonicus</name>
    <dbReference type="NCBI Taxonomy" id="364589"/>
    <lineage>
        <taxon>Eukaryota</taxon>
        <taxon>Metazoa</taxon>
        <taxon>Chordata</taxon>
        <taxon>Craniata</taxon>
        <taxon>Vertebrata</taxon>
        <taxon>Euteleostomi</taxon>
        <taxon>Archelosauria</taxon>
        <taxon>Archosauria</taxon>
        <taxon>Dinosauria</taxon>
        <taxon>Saurischia</taxon>
        <taxon>Theropoda</taxon>
        <taxon>Coelurosauria</taxon>
        <taxon>Aves</taxon>
        <taxon>Neognathae</taxon>
        <taxon>Neoaves</taxon>
        <taxon>Telluraves</taxon>
        <taxon>Australaves</taxon>
        <taxon>Passeriformes</taxon>
        <taxon>Sylvioidea</taxon>
        <taxon>Zosteropidae</taxon>
        <taxon>Zosterops</taxon>
    </lineage>
</organism>
<sequence>MPDTVGNGPVQGQELDFMILDGYGAALKFSRTAELKGLRLAAQNAVGDHSSSGCTLSKFTDAVHLDGVTGTSDGCAAIQRDLNRLENRAKRDLKKHNKGKCEVLHLERNNPMHQYMLGAEWLERSLAEKDLKMPADIS</sequence>
<dbReference type="OrthoDB" id="9221918at2759"/>
<comment type="caution">
    <text evidence="1">The sequence shown here is derived from an EMBL/GenBank/DDBJ whole genome shotgun (WGS) entry which is preliminary data.</text>
</comment>
<accession>A0A8K1GS95</accession>
<dbReference type="EMBL" id="SWJQ01000085">
    <property type="protein sequence ID" value="TRZ22946.1"/>
    <property type="molecule type" value="Genomic_DNA"/>
</dbReference>